<dbReference type="Proteomes" id="UP000265520">
    <property type="component" value="Unassembled WGS sequence"/>
</dbReference>
<sequence length="95" mass="10971">MQKMEVIGTRMAKERINGRVNRIRARMSPIMITIINMVIKISLNFQRKTVSKARMVGRRVTKARFNVTVVRSGVIMLLSAEVKERNLSQVKLIMQ</sequence>
<evidence type="ECO:0000313" key="2">
    <source>
        <dbReference type="Proteomes" id="UP000265520"/>
    </source>
</evidence>
<keyword evidence="2" id="KW-1185">Reference proteome</keyword>
<dbReference type="AlphaFoldDB" id="A0A392RSB8"/>
<name>A0A392RSB8_9FABA</name>
<dbReference type="EMBL" id="LXQA010263196">
    <property type="protein sequence ID" value="MCI39067.1"/>
    <property type="molecule type" value="Genomic_DNA"/>
</dbReference>
<feature type="non-terminal residue" evidence="1">
    <location>
        <position position="95"/>
    </location>
</feature>
<proteinExistence type="predicted"/>
<evidence type="ECO:0000313" key="1">
    <source>
        <dbReference type="EMBL" id="MCI39067.1"/>
    </source>
</evidence>
<accession>A0A392RSB8</accession>
<reference evidence="1 2" key="1">
    <citation type="journal article" date="2018" name="Front. Plant Sci.">
        <title>Red Clover (Trifolium pratense) and Zigzag Clover (T. medium) - A Picture of Genomic Similarities and Differences.</title>
        <authorList>
            <person name="Dluhosova J."/>
            <person name="Istvanek J."/>
            <person name="Nedelnik J."/>
            <person name="Repkova J."/>
        </authorList>
    </citation>
    <scope>NUCLEOTIDE SEQUENCE [LARGE SCALE GENOMIC DNA]</scope>
    <source>
        <strain evidence="2">cv. 10/8</strain>
        <tissue evidence="1">Leaf</tissue>
    </source>
</reference>
<organism evidence="1 2">
    <name type="scientific">Trifolium medium</name>
    <dbReference type="NCBI Taxonomy" id="97028"/>
    <lineage>
        <taxon>Eukaryota</taxon>
        <taxon>Viridiplantae</taxon>
        <taxon>Streptophyta</taxon>
        <taxon>Embryophyta</taxon>
        <taxon>Tracheophyta</taxon>
        <taxon>Spermatophyta</taxon>
        <taxon>Magnoliopsida</taxon>
        <taxon>eudicotyledons</taxon>
        <taxon>Gunneridae</taxon>
        <taxon>Pentapetalae</taxon>
        <taxon>rosids</taxon>
        <taxon>fabids</taxon>
        <taxon>Fabales</taxon>
        <taxon>Fabaceae</taxon>
        <taxon>Papilionoideae</taxon>
        <taxon>50 kb inversion clade</taxon>
        <taxon>NPAAA clade</taxon>
        <taxon>Hologalegina</taxon>
        <taxon>IRL clade</taxon>
        <taxon>Trifolieae</taxon>
        <taxon>Trifolium</taxon>
    </lineage>
</organism>
<protein>
    <submittedName>
        <fullName evidence="1">Uncharacterized protein</fullName>
    </submittedName>
</protein>
<comment type="caution">
    <text evidence="1">The sequence shown here is derived from an EMBL/GenBank/DDBJ whole genome shotgun (WGS) entry which is preliminary data.</text>
</comment>